<evidence type="ECO:0000256" key="2">
    <source>
        <dbReference type="SAM" id="MobiDB-lite"/>
    </source>
</evidence>
<evidence type="ECO:0000256" key="1">
    <source>
        <dbReference type="ARBA" id="ARBA00022837"/>
    </source>
</evidence>
<keyword evidence="5" id="KW-1185">Reference proteome</keyword>
<name>C1N9H5_MICPC</name>
<dbReference type="Pfam" id="PF13499">
    <property type="entry name" value="EF-hand_7"/>
    <property type="match status" value="1"/>
</dbReference>
<dbReference type="SUPFAM" id="SSF47473">
    <property type="entry name" value="EF-hand"/>
    <property type="match status" value="1"/>
</dbReference>
<keyword evidence="1" id="KW-0106">Calcium</keyword>
<gene>
    <name evidence="4" type="ORF">MICPUCDRAFT_54506</name>
</gene>
<dbReference type="AlphaFoldDB" id="C1N9H5"/>
<evidence type="ECO:0000313" key="5">
    <source>
        <dbReference type="Proteomes" id="UP000001876"/>
    </source>
</evidence>
<accession>C1N9H5</accession>
<protein>
    <submittedName>
        <fullName evidence="4">Predicted protein</fullName>
    </submittedName>
</protein>
<feature type="domain" description="EF-hand" evidence="3">
    <location>
        <begin position="59"/>
        <end position="94"/>
    </location>
</feature>
<evidence type="ECO:0000259" key="3">
    <source>
        <dbReference type="PROSITE" id="PS50222"/>
    </source>
</evidence>
<dbReference type="PROSITE" id="PS50222">
    <property type="entry name" value="EF_HAND_2"/>
    <property type="match status" value="3"/>
</dbReference>
<evidence type="ECO:0000313" key="4">
    <source>
        <dbReference type="EMBL" id="EEH51524.1"/>
    </source>
</evidence>
<dbReference type="Proteomes" id="UP000001876">
    <property type="component" value="Unassembled WGS sequence"/>
</dbReference>
<dbReference type="GO" id="GO:0005509">
    <property type="term" value="F:calcium ion binding"/>
    <property type="evidence" value="ECO:0007669"/>
    <property type="project" value="InterPro"/>
</dbReference>
<dbReference type="InterPro" id="IPR011992">
    <property type="entry name" value="EF-hand-dom_pair"/>
</dbReference>
<dbReference type="Pfam" id="PF13202">
    <property type="entry name" value="EF-hand_5"/>
    <property type="match status" value="1"/>
</dbReference>
<proteinExistence type="predicted"/>
<dbReference type="GeneID" id="9689896"/>
<feature type="domain" description="EF-hand" evidence="3">
    <location>
        <begin position="209"/>
        <end position="244"/>
    </location>
</feature>
<reference evidence="4 5" key="1">
    <citation type="journal article" date="2009" name="Science">
        <title>Green evolution and dynamic adaptations revealed by genomes of the marine picoeukaryotes Micromonas.</title>
        <authorList>
            <person name="Worden A.Z."/>
            <person name="Lee J.H."/>
            <person name="Mock T."/>
            <person name="Rouze P."/>
            <person name="Simmons M.P."/>
            <person name="Aerts A.L."/>
            <person name="Allen A.E."/>
            <person name="Cuvelier M.L."/>
            <person name="Derelle E."/>
            <person name="Everett M.V."/>
            <person name="Foulon E."/>
            <person name="Grimwood J."/>
            <person name="Gundlach H."/>
            <person name="Henrissat B."/>
            <person name="Napoli C."/>
            <person name="McDonald S.M."/>
            <person name="Parker M.S."/>
            <person name="Rombauts S."/>
            <person name="Salamov A."/>
            <person name="Von Dassow P."/>
            <person name="Badger J.H."/>
            <person name="Coutinho P.M."/>
            <person name="Demir E."/>
            <person name="Dubchak I."/>
            <person name="Gentemann C."/>
            <person name="Eikrem W."/>
            <person name="Gready J.E."/>
            <person name="John U."/>
            <person name="Lanier W."/>
            <person name="Lindquist E.A."/>
            <person name="Lucas S."/>
            <person name="Mayer K.F."/>
            <person name="Moreau H."/>
            <person name="Not F."/>
            <person name="Otillar R."/>
            <person name="Panaud O."/>
            <person name="Pangilinan J."/>
            <person name="Paulsen I."/>
            <person name="Piegu B."/>
            <person name="Poliakov A."/>
            <person name="Robbens S."/>
            <person name="Schmutz J."/>
            <person name="Toulza E."/>
            <person name="Wyss T."/>
            <person name="Zelensky A."/>
            <person name="Zhou K."/>
            <person name="Armbrust E.V."/>
            <person name="Bhattacharya D."/>
            <person name="Goodenough U.W."/>
            <person name="Van de Peer Y."/>
            <person name="Grigoriev I.V."/>
        </authorList>
    </citation>
    <scope>NUCLEOTIDE SEQUENCE [LARGE SCALE GENOMIC DNA]</scope>
    <source>
        <strain evidence="4 5">CCMP1545</strain>
    </source>
</reference>
<organism evidence="5">
    <name type="scientific">Micromonas pusilla (strain CCMP1545)</name>
    <name type="common">Picoplanktonic green alga</name>
    <dbReference type="NCBI Taxonomy" id="564608"/>
    <lineage>
        <taxon>Eukaryota</taxon>
        <taxon>Viridiplantae</taxon>
        <taxon>Chlorophyta</taxon>
        <taxon>Mamiellophyceae</taxon>
        <taxon>Mamiellales</taxon>
        <taxon>Mamiellaceae</taxon>
        <taxon>Micromonas</taxon>
    </lineage>
</organism>
<sequence>MPRARLSAAARRRAASLELKRRPTPPSPRKPTLAEQCDAARAADGDVYIACGSARMSFRSLLLLRVCFDECDVDGDGLLDPDELSKAFFDGDSTPGGGKRADDDRATTERAVVFARADRPTRLSFADVLRCVHPRLTRASSAALAAAIAPPTTREETACDEAEEAKVDQFFALVDEDGSGEMDVHEFRCCARAFISLSVRDMLRRMGITEKEEQDAFFHEIDEDGGGTVSLDEFKDWWFGVGDDDG</sequence>
<feature type="domain" description="EF-hand" evidence="3">
    <location>
        <begin position="162"/>
        <end position="197"/>
    </location>
</feature>
<dbReference type="RefSeq" id="XP_003064619.1">
    <property type="nucleotide sequence ID" value="XM_003064573.1"/>
</dbReference>
<dbReference type="InterPro" id="IPR018247">
    <property type="entry name" value="EF_Hand_1_Ca_BS"/>
</dbReference>
<dbReference type="SMART" id="SM00054">
    <property type="entry name" value="EFh"/>
    <property type="match status" value="3"/>
</dbReference>
<dbReference type="EMBL" id="GG663751">
    <property type="protein sequence ID" value="EEH51524.1"/>
    <property type="molecule type" value="Genomic_DNA"/>
</dbReference>
<dbReference type="PROSITE" id="PS00018">
    <property type="entry name" value="EF_HAND_1"/>
    <property type="match status" value="3"/>
</dbReference>
<dbReference type="OrthoDB" id="531745at2759"/>
<dbReference type="Gene3D" id="1.10.238.10">
    <property type="entry name" value="EF-hand"/>
    <property type="match status" value="1"/>
</dbReference>
<feature type="region of interest" description="Disordered" evidence="2">
    <location>
        <begin position="1"/>
        <end position="36"/>
    </location>
</feature>
<dbReference type="KEGG" id="mpp:MICPUCDRAFT_54506"/>
<dbReference type="CDD" id="cd00051">
    <property type="entry name" value="EFh"/>
    <property type="match status" value="1"/>
</dbReference>
<dbReference type="InterPro" id="IPR002048">
    <property type="entry name" value="EF_hand_dom"/>
</dbReference>